<evidence type="ECO:0000256" key="4">
    <source>
        <dbReference type="ARBA" id="ARBA00022833"/>
    </source>
</evidence>
<organism evidence="9 10">
    <name type="scientific">Lasius niger</name>
    <name type="common">Black garden ant</name>
    <dbReference type="NCBI Taxonomy" id="67767"/>
    <lineage>
        <taxon>Eukaryota</taxon>
        <taxon>Metazoa</taxon>
        <taxon>Ecdysozoa</taxon>
        <taxon>Arthropoda</taxon>
        <taxon>Hexapoda</taxon>
        <taxon>Insecta</taxon>
        <taxon>Pterygota</taxon>
        <taxon>Neoptera</taxon>
        <taxon>Endopterygota</taxon>
        <taxon>Hymenoptera</taxon>
        <taxon>Apocrita</taxon>
        <taxon>Aculeata</taxon>
        <taxon>Formicoidea</taxon>
        <taxon>Formicidae</taxon>
        <taxon>Formicinae</taxon>
        <taxon>Lasius</taxon>
        <taxon>Lasius</taxon>
    </lineage>
</organism>
<evidence type="ECO:0000256" key="1">
    <source>
        <dbReference type="ARBA" id="ARBA00004123"/>
    </source>
</evidence>
<dbReference type="InterPro" id="IPR036236">
    <property type="entry name" value="Znf_C2H2_sf"/>
</dbReference>
<accession>A0A0J7P3W0</accession>
<dbReference type="Pfam" id="PF06220">
    <property type="entry name" value="zf-U1"/>
    <property type="match status" value="1"/>
</dbReference>
<evidence type="ECO:0000256" key="3">
    <source>
        <dbReference type="ARBA" id="ARBA00022771"/>
    </source>
</evidence>
<comment type="subcellular location">
    <subcellularLocation>
        <location evidence="1">Nucleus</location>
    </subcellularLocation>
</comment>
<feature type="zinc finger region" description="C3H1-type" evidence="6">
    <location>
        <begin position="51"/>
        <end position="79"/>
    </location>
</feature>
<dbReference type="PROSITE" id="PS50103">
    <property type="entry name" value="ZF_C3H1"/>
    <property type="match status" value="1"/>
</dbReference>
<evidence type="ECO:0000256" key="5">
    <source>
        <dbReference type="ARBA" id="ARBA00023242"/>
    </source>
</evidence>
<dbReference type="GO" id="GO:0003676">
    <property type="term" value="F:nucleic acid binding"/>
    <property type="evidence" value="ECO:0007669"/>
    <property type="project" value="InterPro"/>
</dbReference>
<dbReference type="PANTHER" id="PTHR16465:SF0">
    <property type="entry name" value="ZINC FINGER MATRIN-TYPE PROTEIN 5"/>
    <property type="match status" value="1"/>
</dbReference>
<protein>
    <submittedName>
        <fullName evidence="9">Zinc finger matrin-type protein 5-like protein</fullName>
    </submittedName>
</protein>
<dbReference type="Proteomes" id="UP000036403">
    <property type="component" value="Unassembled WGS sequence"/>
</dbReference>
<dbReference type="GO" id="GO:0005689">
    <property type="term" value="C:U12-type spliceosomal complex"/>
    <property type="evidence" value="ECO:0007669"/>
    <property type="project" value="TreeGrafter"/>
</dbReference>
<dbReference type="InterPro" id="IPR000571">
    <property type="entry name" value="Znf_CCCH"/>
</dbReference>
<dbReference type="InterPro" id="IPR013085">
    <property type="entry name" value="U1-CZ_Znf_C2H2"/>
</dbReference>
<keyword evidence="3 6" id="KW-0863">Zinc-finger</keyword>
<feature type="domain" description="Matrin-type" evidence="8">
    <location>
        <begin position="5"/>
        <end position="36"/>
    </location>
</feature>
<proteinExistence type="predicted"/>
<dbReference type="InterPro" id="IPR000690">
    <property type="entry name" value="Matrin/U1-C_Znf_C2H2"/>
</dbReference>
<dbReference type="AlphaFoldDB" id="A0A0J7P3W0"/>
<evidence type="ECO:0000259" key="8">
    <source>
        <dbReference type="PROSITE" id="PS50171"/>
    </source>
</evidence>
<reference evidence="9 10" key="1">
    <citation type="submission" date="2015-04" db="EMBL/GenBank/DDBJ databases">
        <title>Lasius niger genome sequencing.</title>
        <authorList>
            <person name="Konorov E.A."/>
            <person name="Nikitin M.A."/>
            <person name="Kirill M.V."/>
            <person name="Chang P."/>
        </authorList>
    </citation>
    <scope>NUCLEOTIDE SEQUENCE [LARGE SCALE GENOMIC DNA]</scope>
    <source>
        <tissue evidence="9">Whole</tissue>
    </source>
</reference>
<keyword evidence="10" id="KW-1185">Reference proteome</keyword>
<dbReference type="PaxDb" id="67767-A0A0J7P3W0"/>
<dbReference type="SUPFAM" id="SSF57667">
    <property type="entry name" value="beta-beta-alpha zinc fingers"/>
    <property type="match status" value="1"/>
</dbReference>
<dbReference type="PROSITE" id="PS50171">
    <property type="entry name" value="ZF_MATRIN"/>
    <property type="match status" value="1"/>
</dbReference>
<gene>
    <name evidence="9" type="ORF">RF55_580</name>
</gene>
<sequence length="166" mass="19507">MGKTYYCDYCDRSFKDDVEARKKHLSSLQHVKNRANHYSVFKDPETILKEENAKTACKRYMTVGDCAFGFGCRYSHYTPHMIWELQQLVAMKNFKSLTVQPRDGWPNSEDIIKEYFENMLDSSGTEELNYPVWSIPSRLMNYPYLPPSLQPVTSERMIDCNFSKWG</sequence>
<dbReference type="STRING" id="67767.A0A0J7P3W0"/>
<evidence type="ECO:0000256" key="2">
    <source>
        <dbReference type="ARBA" id="ARBA00022723"/>
    </source>
</evidence>
<evidence type="ECO:0000313" key="10">
    <source>
        <dbReference type="Proteomes" id="UP000036403"/>
    </source>
</evidence>
<name>A0A0J7P3W0_LASNI</name>
<keyword evidence="5" id="KW-0539">Nucleus</keyword>
<evidence type="ECO:0000313" key="9">
    <source>
        <dbReference type="EMBL" id="KMR04629.1"/>
    </source>
</evidence>
<dbReference type="SMART" id="SM00451">
    <property type="entry name" value="ZnF_U1"/>
    <property type="match status" value="1"/>
</dbReference>
<dbReference type="GO" id="GO:0008270">
    <property type="term" value="F:zinc ion binding"/>
    <property type="evidence" value="ECO:0007669"/>
    <property type="project" value="UniProtKB-KW"/>
</dbReference>
<keyword evidence="2 6" id="KW-0479">Metal-binding</keyword>
<feature type="domain" description="C3H1-type" evidence="7">
    <location>
        <begin position="51"/>
        <end position="79"/>
    </location>
</feature>
<evidence type="ECO:0000256" key="6">
    <source>
        <dbReference type="PROSITE-ProRule" id="PRU00723"/>
    </source>
</evidence>
<dbReference type="OrthoDB" id="2417221at2759"/>
<dbReference type="Gene3D" id="3.30.160.60">
    <property type="entry name" value="Classic Zinc Finger"/>
    <property type="match status" value="1"/>
</dbReference>
<keyword evidence="4 6" id="KW-0862">Zinc</keyword>
<evidence type="ECO:0000259" key="7">
    <source>
        <dbReference type="PROSITE" id="PS50103"/>
    </source>
</evidence>
<dbReference type="InterPro" id="IPR003604">
    <property type="entry name" value="Matrin/U1-like-C_Znf_C2H2"/>
</dbReference>
<dbReference type="PANTHER" id="PTHR16465">
    <property type="entry name" value="NUCLEASE-RELATED"/>
    <property type="match status" value="1"/>
</dbReference>
<comment type="caution">
    <text evidence="9">The sequence shown here is derived from an EMBL/GenBank/DDBJ whole genome shotgun (WGS) entry which is preliminary data.</text>
</comment>
<dbReference type="EMBL" id="LBMM01000172">
    <property type="protein sequence ID" value="KMR04629.1"/>
    <property type="molecule type" value="Genomic_DNA"/>
</dbReference>